<organism evidence="2 3">
    <name type="scientific">Paraburkholderia tropica</name>
    <dbReference type="NCBI Taxonomy" id="92647"/>
    <lineage>
        <taxon>Bacteria</taxon>
        <taxon>Pseudomonadati</taxon>
        <taxon>Pseudomonadota</taxon>
        <taxon>Betaproteobacteria</taxon>
        <taxon>Burkholderiales</taxon>
        <taxon>Burkholderiaceae</taxon>
        <taxon>Paraburkholderia</taxon>
    </lineage>
</organism>
<gene>
    <name evidence="2" type="ORF">SAMN05216550_1243</name>
</gene>
<feature type="region of interest" description="Disordered" evidence="1">
    <location>
        <begin position="70"/>
        <end position="109"/>
    </location>
</feature>
<evidence type="ECO:0000313" key="2">
    <source>
        <dbReference type="EMBL" id="SEK13388.1"/>
    </source>
</evidence>
<evidence type="ECO:0000256" key="1">
    <source>
        <dbReference type="SAM" id="MobiDB-lite"/>
    </source>
</evidence>
<dbReference type="EMBL" id="FNZM01000024">
    <property type="protein sequence ID" value="SEK13388.1"/>
    <property type="molecule type" value="Genomic_DNA"/>
</dbReference>
<name>A0AAQ1JXS5_9BURK</name>
<protein>
    <submittedName>
        <fullName evidence="2">Uncharacterized protein</fullName>
    </submittedName>
</protein>
<feature type="compositionally biased region" description="Polar residues" evidence="1">
    <location>
        <begin position="91"/>
        <end position="105"/>
    </location>
</feature>
<proteinExistence type="predicted"/>
<sequence>MYRSNLASVYFHSFDECQANLRNYSAWQAQGDINRSGQTFVHALAVDQYTDNSPALGPELVTLQCVDTSLQSQTPPPTPAFADAEKVADTPVSQSELPSSQSKTASGGGVAIKKKPLTYLDPQESDIAKGFDAQYNSANQDSPYPIALGLGIYDIATRKLVGAGTTPYHFNEFSDCWGNVLNYLSYMTPYSKMVPHRPEALALYGETAPGGQYVGRDPKTQKIVLVIPVCVQKTADRGYVEDPQRRAPQPAFDLAQKFVALGFVK</sequence>
<reference evidence="2 3" key="1">
    <citation type="submission" date="2016-10" db="EMBL/GenBank/DDBJ databases">
        <authorList>
            <person name="Varghese N."/>
            <person name="Submissions S."/>
        </authorList>
    </citation>
    <scope>NUCLEOTIDE SEQUENCE [LARGE SCALE GENOMIC DNA]</scope>
    <source>
        <strain evidence="2 3">LMG 22274</strain>
    </source>
</reference>
<accession>A0AAQ1JXS5</accession>
<comment type="caution">
    <text evidence="2">The sequence shown here is derived from an EMBL/GenBank/DDBJ whole genome shotgun (WGS) entry which is preliminary data.</text>
</comment>
<evidence type="ECO:0000313" key="3">
    <source>
        <dbReference type="Proteomes" id="UP000183529"/>
    </source>
</evidence>
<dbReference type="Proteomes" id="UP000183529">
    <property type="component" value="Unassembled WGS sequence"/>
</dbReference>
<dbReference type="AlphaFoldDB" id="A0AAQ1JXS5"/>